<keyword evidence="3" id="KW-1185">Reference proteome</keyword>
<proteinExistence type="predicted"/>
<dbReference type="AlphaFoldDB" id="A0A7J7M9F5"/>
<evidence type="ECO:0000313" key="3">
    <source>
        <dbReference type="Proteomes" id="UP000541444"/>
    </source>
</evidence>
<evidence type="ECO:0000256" key="1">
    <source>
        <dbReference type="SAM" id="Coils"/>
    </source>
</evidence>
<organism evidence="2 3">
    <name type="scientific">Kingdonia uniflora</name>
    <dbReference type="NCBI Taxonomy" id="39325"/>
    <lineage>
        <taxon>Eukaryota</taxon>
        <taxon>Viridiplantae</taxon>
        <taxon>Streptophyta</taxon>
        <taxon>Embryophyta</taxon>
        <taxon>Tracheophyta</taxon>
        <taxon>Spermatophyta</taxon>
        <taxon>Magnoliopsida</taxon>
        <taxon>Ranunculales</taxon>
        <taxon>Circaeasteraceae</taxon>
        <taxon>Kingdonia</taxon>
    </lineage>
</organism>
<keyword evidence="1" id="KW-0175">Coiled coil</keyword>
<accession>A0A7J7M9F5</accession>
<name>A0A7J7M9F5_9MAGN</name>
<feature type="coiled-coil region" evidence="1">
    <location>
        <begin position="235"/>
        <end position="301"/>
    </location>
</feature>
<protein>
    <submittedName>
        <fullName evidence="2">Uncharacterized protein</fullName>
    </submittedName>
</protein>
<evidence type="ECO:0000313" key="2">
    <source>
        <dbReference type="EMBL" id="KAF6151515.1"/>
    </source>
</evidence>
<gene>
    <name evidence="2" type="ORF">GIB67_016327</name>
</gene>
<sequence length="436" mass="50808">MRKVTSPKKSLVVLEESDKIAEGADLRSHFEVEASLLGEQCRGKAREKMVAVMDDEFKKDRSIELEKWISQLEGETNQLEENLTRGREAFQLELEKEREATALKLIEVRAESVAEAERLVTASATSRNNLEGKLYQLRYIKEEIMTFSDGNYEEKEIMDEEEVKEIEDEEYEALISQYEDRLDDNVKLSLKFEEAKRQVEDKTTTLLSRDSALNQLTSEHVEWKEKATSCSRHEAELAEYRISALNEEISDMKCNIRALNEQLLKREIDLDTVLDRLKADLRRLKGREAQSRADLAEIQAKNKSLVDDLAHASGNMRRAVQREKETNERINQLCARIFESERELRVREMKYQKDLKFEFDKRDGGSASGEGSREMKEFLRQKEELVEIMRIDLTNSRQKSIDLTRQMSERIDQLIAELAESKTRRWKDNKRAAVTL</sequence>
<reference evidence="2 3" key="1">
    <citation type="journal article" date="2020" name="IScience">
        <title>Genome Sequencing of the Endangered Kingdonia uniflora (Circaeasteraceae, Ranunculales) Reveals Potential Mechanisms of Evolutionary Specialization.</title>
        <authorList>
            <person name="Sun Y."/>
            <person name="Deng T."/>
            <person name="Zhang A."/>
            <person name="Moore M.J."/>
            <person name="Landis J.B."/>
            <person name="Lin N."/>
            <person name="Zhang H."/>
            <person name="Zhang X."/>
            <person name="Huang J."/>
            <person name="Zhang X."/>
            <person name="Sun H."/>
            <person name="Wang H."/>
        </authorList>
    </citation>
    <scope>NUCLEOTIDE SEQUENCE [LARGE SCALE GENOMIC DNA]</scope>
    <source>
        <strain evidence="2">TB1705</strain>
        <tissue evidence="2">Leaf</tissue>
    </source>
</reference>
<dbReference type="Proteomes" id="UP000541444">
    <property type="component" value="Unassembled WGS sequence"/>
</dbReference>
<comment type="caution">
    <text evidence="2">The sequence shown here is derived from an EMBL/GenBank/DDBJ whole genome shotgun (WGS) entry which is preliminary data.</text>
</comment>
<dbReference type="OrthoDB" id="10070368at2759"/>
<dbReference type="EMBL" id="JACGCM010001690">
    <property type="protein sequence ID" value="KAF6151515.1"/>
    <property type="molecule type" value="Genomic_DNA"/>
</dbReference>